<accession>A0A1I3U639</accession>
<name>A0A1I3U639_9PSEU</name>
<evidence type="ECO:0000313" key="3">
    <source>
        <dbReference type="Proteomes" id="UP000199025"/>
    </source>
</evidence>
<sequence length="58" mass="6751">MTVRIGDVPSADRHRTCDEAASPAVTDDRRRTAVVEPSRHHRHAWWYHLEFALQKSRA</sequence>
<dbReference type="AlphaFoldDB" id="A0A1I3U639"/>
<evidence type="ECO:0000313" key="2">
    <source>
        <dbReference type="EMBL" id="SFJ77247.1"/>
    </source>
</evidence>
<feature type="region of interest" description="Disordered" evidence="1">
    <location>
        <begin position="1"/>
        <end position="31"/>
    </location>
</feature>
<organism evidence="2 3">
    <name type="scientific">Amycolatopsis sacchari</name>
    <dbReference type="NCBI Taxonomy" id="115433"/>
    <lineage>
        <taxon>Bacteria</taxon>
        <taxon>Bacillati</taxon>
        <taxon>Actinomycetota</taxon>
        <taxon>Actinomycetes</taxon>
        <taxon>Pseudonocardiales</taxon>
        <taxon>Pseudonocardiaceae</taxon>
        <taxon>Amycolatopsis</taxon>
    </lineage>
</organism>
<evidence type="ECO:0000256" key="1">
    <source>
        <dbReference type="SAM" id="MobiDB-lite"/>
    </source>
</evidence>
<proteinExistence type="predicted"/>
<keyword evidence="3" id="KW-1185">Reference proteome</keyword>
<dbReference type="Proteomes" id="UP000199025">
    <property type="component" value="Unassembled WGS sequence"/>
</dbReference>
<reference evidence="2 3" key="1">
    <citation type="submission" date="2016-10" db="EMBL/GenBank/DDBJ databases">
        <authorList>
            <person name="de Groot N.N."/>
        </authorList>
    </citation>
    <scope>NUCLEOTIDE SEQUENCE [LARGE SCALE GENOMIC DNA]</scope>
    <source>
        <strain evidence="2 3">DSM 44468</strain>
    </source>
</reference>
<dbReference type="EMBL" id="FORP01000008">
    <property type="protein sequence ID" value="SFJ77247.1"/>
    <property type="molecule type" value="Genomic_DNA"/>
</dbReference>
<dbReference type="RefSeq" id="WP_177228728.1">
    <property type="nucleotide sequence ID" value="NZ_CBDQZW010000004.1"/>
</dbReference>
<dbReference type="STRING" id="115433.SAMN05421835_108217"/>
<gene>
    <name evidence="2" type="ORF">SAMN05421835_108217</name>
</gene>
<protein>
    <submittedName>
        <fullName evidence="2">Uncharacterized protein</fullName>
    </submittedName>
</protein>